<comment type="similarity">
    <text evidence="1">Belongs to the universal ribosomal protein uL10 family.</text>
</comment>
<dbReference type="InterPro" id="IPR043141">
    <property type="entry name" value="Ribosomal_uL10-like_sf"/>
</dbReference>
<sequence>MISRIWQHRPIRSFSTTTRYLNEFIPTTQEHHDFLARNTEKPLFSRKTYLIDYYKHLNDSNQILLFLHHNNLNKPDTDKFRHEISKIGGKLNYINNSIYKTYLKSQFEKDPAEKGISFKNQNVDHPLLPLLNGPTCIISIKETNPQIITSLIKLLKSAHEKLILIGGRIENNIMNIDDINKFKDLPTKENLQGQLLGLLTMLSGTGLVQTLSTPSQMLYLTMYQRKDDIEKQE</sequence>
<dbReference type="AlphaFoldDB" id="A0A9W4XEC1"/>
<dbReference type="SUPFAM" id="SSF160369">
    <property type="entry name" value="Ribosomal protein L10-like"/>
    <property type="match status" value="1"/>
</dbReference>
<dbReference type="PANTHER" id="PTHR11560">
    <property type="entry name" value="39S RIBOSOMAL PROTEIN L10, MITOCHONDRIAL"/>
    <property type="match status" value="1"/>
</dbReference>
<name>A0A9W4XEC1_9ASCO</name>
<dbReference type="OrthoDB" id="360689at2759"/>
<protein>
    <recommendedName>
        <fullName evidence="4">Ribosomal protein L10</fullName>
    </recommendedName>
</protein>
<reference evidence="2" key="1">
    <citation type="submission" date="2022-12" db="EMBL/GenBank/DDBJ databases">
        <authorList>
            <person name="Brejova B."/>
        </authorList>
    </citation>
    <scope>NUCLEOTIDE SEQUENCE</scope>
</reference>
<evidence type="ECO:0008006" key="4">
    <source>
        <dbReference type="Google" id="ProtNLM"/>
    </source>
</evidence>
<evidence type="ECO:0000313" key="2">
    <source>
        <dbReference type="EMBL" id="CAI5759226.1"/>
    </source>
</evidence>
<comment type="caution">
    <text evidence="2">The sequence shown here is derived from an EMBL/GenBank/DDBJ whole genome shotgun (WGS) entry which is preliminary data.</text>
</comment>
<dbReference type="EMBL" id="CANTUO010000004">
    <property type="protein sequence ID" value="CAI5759226.1"/>
    <property type="molecule type" value="Genomic_DNA"/>
</dbReference>
<evidence type="ECO:0000256" key="1">
    <source>
        <dbReference type="ARBA" id="ARBA00008889"/>
    </source>
</evidence>
<gene>
    <name evidence="2" type="ORF">CANVERA_P3735</name>
</gene>
<dbReference type="InterPro" id="IPR047865">
    <property type="entry name" value="Ribosomal_uL10_bac_type"/>
</dbReference>
<evidence type="ECO:0000313" key="3">
    <source>
        <dbReference type="Proteomes" id="UP001152885"/>
    </source>
</evidence>
<dbReference type="Proteomes" id="UP001152885">
    <property type="component" value="Unassembled WGS sequence"/>
</dbReference>
<keyword evidence="3" id="KW-1185">Reference proteome</keyword>
<dbReference type="Gene3D" id="3.30.70.1730">
    <property type="match status" value="1"/>
</dbReference>
<accession>A0A9W4XEC1</accession>
<organism evidence="2 3">
    <name type="scientific">Candida verbasci</name>
    <dbReference type="NCBI Taxonomy" id="1227364"/>
    <lineage>
        <taxon>Eukaryota</taxon>
        <taxon>Fungi</taxon>
        <taxon>Dikarya</taxon>
        <taxon>Ascomycota</taxon>
        <taxon>Saccharomycotina</taxon>
        <taxon>Pichiomycetes</taxon>
        <taxon>Debaryomycetaceae</taxon>
        <taxon>Candida/Lodderomyces clade</taxon>
        <taxon>Candida</taxon>
    </lineage>
</organism>
<proteinExistence type="inferred from homology"/>